<reference evidence="1 2" key="1">
    <citation type="submission" date="2024-02" db="EMBL/GenBank/DDBJ databases">
        <title>New thermophilic sulfur-oxidizing bacteria from a hot springs of the Uzon caldera (Kamchatka, Russia).</title>
        <authorList>
            <person name="Dukat A.M."/>
            <person name="Elcheninov A.G."/>
            <person name="Frolov E.N."/>
        </authorList>
    </citation>
    <scope>NUCLEOTIDE SEQUENCE [LARGE SCALE GENOMIC DNA]</scope>
    <source>
        <strain evidence="1 2">AK1</strain>
    </source>
</reference>
<dbReference type="EMBL" id="JBAJEX010000004">
    <property type="protein sequence ID" value="MEO1766817.1"/>
    <property type="molecule type" value="Genomic_DNA"/>
</dbReference>
<proteinExistence type="predicted"/>
<organism evidence="1 2">
    <name type="scientific">Thiobacter aerophilum</name>
    <dbReference type="NCBI Taxonomy" id="3121275"/>
    <lineage>
        <taxon>Bacteria</taxon>
        <taxon>Pseudomonadati</taxon>
        <taxon>Pseudomonadota</taxon>
        <taxon>Betaproteobacteria</taxon>
        <taxon>Burkholderiales</taxon>
        <taxon>Thiobacteraceae</taxon>
        <taxon>Thiobacter</taxon>
    </lineage>
</organism>
<dbReference type="InterPro" id="IPR016181">
    <property type="entry name" value="Acyl_CoA_acyltransferase"/>
</dbReference>
<dbReference type="Proteomes" id="UP001482231">
    <property type="component" value="Unassembled WGS sequence"/>
</dbReference>
<evidence type="ECO:0000313" key="1">
    <source>
        <dbReference type="EMBL" id="MEO1766817.1"/>
    </source>
</evidence>
<gene>
    <name evidence="1" type="ORF">V6E02_06275</name>
</gene>
<dbReference type="RefSeq" id="WP_347307929.1">
    <property type="nucleotide sequence ID" value="NZ_JBAJEX010000004.1"/>
</dbReference>
<dbReference type="InterPro" id="IPR007434">
    <property type="entry name" value="FemAB-like"/>
</dbReference>
<dbReference type="PANTHER" id="PTHR47017:SF1">
    <property type="entry name" value="ACYL-COA"/>
    <property type="match status" value="1"/>
</dbReference>
<dbReference type="Pfam" id="PF04339">
    <property type="entry name" value="FemAB_like"/>
    <property type="match status" value="1"/>
</dbReference>
<keyword evidence="2" id="KW-1185">Reference proteome</keyword>
<dbReference type="Gene3D" id="3.40.630.30">
    <property type="match status" value="1"/>
</dbReference>
<evidence type="ECO:0000313" key="2">
    <source>
        <dbReference type="Proteomes" id="UP001482231"/>
    </source>
</evidence>
<accession>A0ABV0EDS4</accession>
<sequence length="393" mass="44709">MNKEADLAPARLEVVHALAEVEAAQWDELAGGQPFVRHAFLQALETTGCVSEARGWLPWHLILRKADKRCAALPLYLKHHSRGEFVFDSSWAEAYVRRGGRYYPKLLTAVPFTPVTGRRLLGAPEDRQALIEAALNLVRELGVSSWHCLFPTEGEAHALARAGLLLRRGVQFHWHNAGYGSFEDFLAELARNPRKKIRQERRRVREAGVDFQWRSGAEITEADWRFFERCYRNTYREHGSMPYLNLDFFLELGRRLGDHCLLIIAHQHGVPIASALNLFDDQALYGRYWGSLRFVSGLHFETCYYQGIEFCIARGLSRFEGGAQGEHKLARGLVPVTTWSAHWIADAGLREAVARFLAQETEVLADYVATLNEHTPLRSLASRLRGNDGEMRE</sequence>
<dbReference type="PANTHER" id="PTHR47017">
    <property type="entry name" value="ACYL-COA"/>
    <property type="match status" value="1"/>
</dbReference>
<protein>
    <submittedName>
        <fullName evidence="1">GNAT family N-acetyltransferase</fullName>
    </submittedName>
</protein>
<dbReference type="SUPFAM" id="SSF55729">
    <property type="entry name" value="Acyl-CoA N-acyltransferases (Nat)"/>
    <property type="match status" value="1"/>
</dbReference>
<comment type="caution">
    <text evidence="1">The sequence shown here is derived from an EMBL/GenBank/DDBJ whole genome shotgun (WGS) entry which is preliminary data.</text>
</comment>
<name>A0ABV0EDS4_9BURK</name>